<keyword evidence="1 2" id="KW-0808">Transferase</keyword>
<dbReference type="PANTHER" id="PTHR48207">
    <property type="entry name" value="SUCCINATE--HYDROXYMETHYLGLUTARATE COA-TRANSFERASE"/>
    <property type="match status" value="1"/>
</dbReference>
<sequence>MTALQPLSGLRVLECAGWNGVLAGRLLAEAGADVVRVVGPDGDPLDREPPFFGSSGVSIQSAFYNAGKRVTMVDLSDAAGRAQFLDLARAADILLEDWPPASPPFEDGDLRAANPALVRVSVTPMGLDGPRSGWRVNDLVANALCGSAWLTGDAASPPISGYGNQSHHTAGLYAAVAALAGYRFARVTGEGVRIDLSAHEALVSCTEQLLMQWFFPNGTWGTPIARRQGSLHWSGAYEVYPAKDGHGVMVTASLKLTEVLVPWLIECGAAQDLADREKYPDVIAMVKNLPYVMKVLREWVATWERGEDLFYEGQRRHQPFGVVWNVREAIERSPQIEARGYFSEAEVPGFGRAKLPGRFFRTNADGPPLALPARIAVSEAGWKPRTGGARQARAASLDRARPLEGVRILDFTHVLAGPFGTRVLGDLGAEVIKVSSAKRSGGANSPDHPYYVCWNRNKKSVALDMTRPEARAVARDLALKSDVIIENFSAGVLRRWGLDYASLEAEHPGVTVISMGGMGQDGPWKDFVTYAPTIHALTGLTYLTNPEGTRTDGYGFSLTDHLSGLAAALAALEGLEHRERTGRGLAVDLAQYELGLGIMAPALMDFLANGTNPEPPGNRHPFDAWAPHGIYPCAGDDRWIAIAARGDDEWRRLAGMLEIDPGGQFATHDLRVANWRQLDDAIASRTRREDAFELAERLQRAGVHAGPVQHARDLAESDPQLEARDFFGSARAEKWGEYGLDRFPARFDGARPPVYEGVHQVGEDTFDVLASVLGYDDGRIAELMASGALS</sequence>
<dbReference type="InterPro" id="IPR003673">
    <property type="entry name" value="CoA-Trfase_fam_III"/>
</dbReference>
<name>A0ABY7M5R2_9CHLR</name>
<dbReference type="InterPro" id="IPR023606">
    <property type="entry name" value="CoA-Trfase_III_dom_1_sf"/>
</dbReference>
<organism evidence="2 3">
    <name type="scientific">Tepidiforma flava</name>
    <dbReference type="NCBI Taxonomy" id="3004094"/>
    <lineage>
        <taxon>Bacteria</taxon>
        <taxon>Bacillati</taxon>
        <taxon>Chloroflexota</taxon>
        <taxon>Tepidiformia</taxon>
        <taxon>Tepidiformales</taxon>
        <taxon>Tepidiformaceae</taxon>
        <taxon>Tepidiforma</taxon>
    </lineage>
</organism>
<dbReference type="EMBL" id="CP115149">
    <property type="protein sequence ID" value="WBL35866.1"/>
    <property type="molecule type" value="Genomic_DNA"/>
</dbReference>
<protein>
    <submittedName>
        <fullName evidence="2">CoA transferase</fullName>
    </submittedName>
</protein>
<keyword evidence="3" id="KW-1185">Reference proteome</keyword>
<dbReference type="InterPro" id="IPR050483">
    <property type="entry name" value="CoA-transferase_III_domain"/>
</dbReference>
<dbReference type="Pfam" id="PF02515">
    <property type="entry name" value="CoA_transf_3"/>
    <property type="match status" value="2"/>
</dbReference>
<dbReference type="Proteomes" id="UP001212803">
    <property type="component" value="Chromosome"/>
</dbReference>
<proteinExistence type="predicted"/>
<evidence type="ECO:0000313" key="2">
    <source>
        <dbReference type="EMBL" id="WBL35866.1"/>
    </source>
</evidence>
<reference evidence="2 3" key="1">
    <citation type="journal article" date="2023" name="ISME J.">
        <title>Thermophilic Dehalococcoidia with unusual traits shed light on an unexpected past.</title>
        <authorList>
            <person name="Palmer M."/>
            <person name="Covington J.K."/>
            <person name="Zhou E.M."/>
            <person name="Thomas S.C."/>
            <person name="Habib N."/>
            <person name="Seymour C.O."/>
            <person name="Lai D."/>
            <person name="Johnston J."/>
            <person name="Hashimi A."/>
            <person name="Jiao J.Y."/>
            <person name="Muok A.R."/>
            <person name="Liu L."/>
            <person name="Xian W.D."/>
            <person name="Zhi X.Y."/>
            <person name="Li M.M."/>
            <person name="Silva L.P."/>
            <person name="Bowen B.P."/>
            <person name="Louie K."/>
            <person name="Briegel A."/>
            <person name="Pett-Ridge J."/>
            <person name="Weber P.K."/>
            <person name="Tocheva E.I."/>
            <person name="Woyke T."/>
            <person name="Northen T.R."/>
            <person name="Mayali X."/>
            <person name="Li W.J."/>
            <person name="Hedlund B.P."/>
        </authorList>
    </citation>
    <scope>NUCLEOTIDE SEQUENCE [LARGE SCALE GENOMIC DNA]</scope>
    <source>
        <strain evidence="2 3">YIM 72310</strain>
    </source>
</reference>
<dbReference type="GO" id="GO:0016740">
    <property type="term" value="F:transferase activity"/>
    <property type="evidence" value="ECO:0007669"/>
    <property type="project" value="UniProtKB-KW"/>
</dbReference>
<dbReference type="PANTHER" id="PTHR48207:SF4">
    <property type="entry name" value="BLL6097 PROTEIN"/>
    <property type="match status" value="1"/>
</dbReference>
<dbReference type="RefSeq" id="WP_270056391.1">
    <property type="nucleotide sequence ID" value="NZ_CP115149.1"/>
</dbReference>
<dbReference type="Gene3D" id="3.40.50.10540">
    <property type="entry name" value="Crotonobetainyl-coa:carnitine coa-transferase, domain 1"/>
    <property type="match status" value="2"/>
</dbReference>
<dbReference type="SUPFAM" id="SSF89796">
    <property type="entry name" value="CoA-transferase family III (CaiB/BaiF)"/>
    <property type="match status" value="2"/>
</dbReference>
<gene>
    <name evidence="2" type="ORF">O0235_14010</name>
</gene>
<evidence type="ECO:0000256" key="1">
    <source>
        <dbReference type="ARBA" id="ARBA00022679"/>
    </source>
</evidence>
<accession>A0ABY7M5R2</accession>
<dbReference type="InterPro" id="IPR044855">
    <property type="entry name" value="CoA-Trfase_III_dom3_sf"/>
</dbReference>
<dbReference type="Gene3D" id="3.30.1540.10">
    <property type="entry name" value="formyl-coa transferase, domain 3"/>
    <property type="match status" value="2"/>
</dbReference>
<evidence type="ECO:0000313" key="3">
    <source>
        <dbReference type="Proteomes" id="UP001212803"/>
    </source>
</evidence>